<evidence type="ECO:0000256" key="1">
    <source>
        <dbReference type="SAM" id="Phobius"/>
    </source>
</evidence>
<keyword evidence="1" id="KW-1133">Transmembrane helix</keyword>
<proteinExistence type="predicted"/>
<reference evidence="3" key="1">
    <citation type="journal article" date="2019" name="Int. J. Syst. Evol. Microbiol.">
        <title>The Global Catalogue of Microorganisms (GCM) 10K type strain sequencing project: providing services to taxonomists for standard genome sequencing and annotation.</title>
        <authorList>
            <consortium name="The Broad Institute Genomics Platform"/>
            <consortium name="The Broad Institute Genome Sequencing Center for Infectious Disease"/>
            <person name="Wu L."/>
            <person name="Ma J."/>
        </authorList>
    </citation>
    <scope>NUCLEOTIDE SEQUENCE [LARGE SCALE GENOMIC DNA]</scope>
    <source>
        <strain evidence="3">JCM 18015</strain>
    </source>
</reference>
<keyword evidence="1" id="KW-0812">Transmembrane</keyword>
<dbReference type="EMBL" id="BAABHW010000001">
    <property type="protein sequence ID" value="GAA5068446.1"/>
    <property type="molecule type" value="Genomic_DNA"/>
</dbReference>
<dbReference type="InterPro" id="IPR021109">
    <property type="entry name" value="Peptidase_aspartic_dom_sf"/>
</dbReference>
<dbReference type="GO" id="GO:0008233">
    <property type="term" value="F:peptidase activity"/>
    <property type="evidence" value="ECO:0007669"/>
    <property type="project" value="UniProtKB-KW"/>
</dbReference>
<dbReference type="InterPro" id="IPR001969">
    <property type="entry name" value="Aspartic_peptidase_AS"/>
</dbReference>
<dbReference type="Pfam" id="PF13975">
    <property type="entry name" value="gag-asp_proteas"/>
    <property type="match status" value="1"/>
</dbReference>
<evidence type="ECO:0000313" key="3">
    <source>
        <dbReference type="Proteomes" id="UP001499910"/>
    </source>
</evidence>
<keyword evidence="2" id="KW-0645">Protease</keyword>
<keyword evidence="2" id="KW-0378">Hydrolase</keyword>
<accession>A0ABP9L300</accession>
<feature type="transmembrane region" description="Helical" evidence="1">
    <location>
        <begin position="6"/>
        <end position="26"/>
    </location>
</feature>
<dbReference type="PROSITE" id="PS00141">
    <property type="entry name" value="ASP_PROTEASE"/>
    <property type="match status" value="1"/>
</dbReference>
<dbReference type="InterPro" id="IPR011969">
    <property type="entry name" value="Clan_AA_Asp_peptidase_C"/>
</dbReference>
<dbReference type="SUPFAM" id="SSF50630">
    <property type="entry name" value="Acid proteases"/>
    <property type="match status" value="1"/>
</dbReference>
<dbReference type="Gene3D" id="2.40.70.10">
    <property type="entry name" value="Acid Proteases"/>
    <property type="match status" value="1"/>
</dbReference>
<name>A0ABP9L300_9RHOB</name>
<protein>
    <submittedName>
        <fullName evidence="2">TIGR02281 family clan AA aspartic protease</fullName>
    </submittedName>
</protein>
<gene>
    <name evidence="2" type="ORF">GCM10023209_09020</name>
</gene>
<organism evidence="2 3">
    <name type="scientific">[Roseibacterium] beibuensis</name>
    <dbReference type="NCBI Taxonomy" id="1193142"/>
    <lineage>
        <taxon>Bacteria</taxon>
        <taxon>Pseudomonadati</taxon>
        <taxon>Pseudomonadota</taxon>
        <taxon>Alphaproteobacteria</taxon>
        <taxon>Rhodobacterales</taxon>
        <taxon>Roseobacteraceae</taxon>
        <taxon>Roseicyclus</taxon>
    </lineage>
</organism>
<dbReference type="InterPro" id="IPR034122">
    <property type="entry name" value="Retropepsin-like_bacterial"/>
</dbReference>
<keyword evidence="1" id="KW-0472">Membrane</keyword>
<dbReference type="NCBIfam" id="TIGR02281">
    <property type="entry name" value="clan_AA_DTGA"/>
    <property type="match status" value="1"/>
</dbReference>
<comment type="caution">
    <text evidence="2">The sequence shown here is derived from an EMBL/GenBank/DDBJ whole genome shotgun (WGS) entry which is preliminary data.</text>
</comment>
<sequence>MLNGEQIGSLIYLALLGTAIAGWLMASNRRNIGKLTQYAAIWIFIFLGAIVAVGLVTDIRNDLAPRQSVMMEGTRIEVPQAADGHFYLVLGVNGTPVRFVVDTGASDVVLNRSDAERAGLDLDSLIFSGRASTANGIVETSPVRVDALELGGIVDTGVRVVVNGAEMRASLLGMSYLRRFDRIEIADGRLLLER</sequence>
<dbReference type="CDD" id="cd05483">
    <property type="entry name" value="retropepsin_like_bacteria"/>
    <property type="match status" value="1"/>
</dbReference>
<dbReference type="RefSeq" id="WP_310796367.1">
    <property type="nucleotide sequence ID" value="NZ_BAABHW010000001.1"/>
</dbReference>
<evidence type="ECO:0000313" key="2">
    <source>
        <dbReference type="EMBL" id="GAA5068446.1"/>
    </source>
</evidence>
<dbReference type="Proteomes" id="UP001499910">
    <property type="component" value="Unassembled WGS sequence"/>
</dbReference>
<dbReference type="GO" id="GO:0006508">
    <property type="term" value="P:proteolysis"/>
    <property type="evidence" value="ECO:0007669"/>
    <property type="project" value="UniProtKB-KW"/>
</dbReference>
<feature type="transmembrane region" description="Helical" evidence="1">
    <location>
        <begin position="38"/>
        <end position="57"/>
    </location>
</feature>
<keyword evidence="3" id="KW-1185">Reference proteome</keyword>